<evidence type="ECO:0000256" key="5">
    <source>
        <dbReference type="ARBA" id="ARBA00022840"/>
    </source>
</evidence>
<dbReference type="InterPro" id="IPR049940">
    <property type="entry name" value="GluQ/Sye"/>
</dbReference>
<dbReference type="SUPFAM" id="SSF52374">
    <property type="entry name" value="Nucleotidylyl transferase"/>
    <property type="match status" value="1"/>
</dbReference>
<keyword evidence="3 7" id="KW-0547">Nucleotide-binding</keyword>
<evidence type="ECO:0000256" key="6">
    <source>
        <dbReference type="ARBA" id="ARBA00023146"/>
    </source>
</evidence>
<dbReference type="PANTHER" id="PTHR43311">
    <property type="entry name" value="GLUTAMATE--TRNA LIGASE"/>
    <property type="match status" value="1"/>
</dbReference>
<dbReference type="Gene3D" id="3.40.50.620">
    <property type="entry name" value="HUPs"/>
    <property type="match status" value="1"/>
</dbReference>
<dbReference type="InterPro" id="IPR014729">
    <property type="entry name" value="Rossmann-like_a/b/a_fold"/>
</dbReference>
<dbReference type="AlphaFoldDB" id="A0A2T4J7G1"/>
<dbReference type="RefSeq" id="WP_107673848.1">
    <property type="nucleotide sequence ID" value="NZ_PZKE01000011.1"/>
</dbReference>
<dbReference type="InterPro" id="IPR001412">
    <property type="entry name" value="aa-tRNA-synth_I_CS"/>
</dbReference>
<dbReference type="GO" id="GO:0005524">
    <property type="term" value="F:ATP binding"/>
    <property type="evidence" value="ECO:0007669"/>
    <property type="project" value="UniProtKB-KW"/>
</dbReference>
<evidence type="ECO:0000256" key="3">
    <source>
        <dbReference type="ARBA" id="ARBA00022741"/>
    </source>
</evidence>
<evidence type="ECO:0000259" key="8">
    <source>
        <dbReference type="Pfam" id="PF00749"/>
    </source>
</evidence>
<dbReference type="GO" id="GO:0005829">
    <property type="term" value="C:cytosol"/>
    <property type="evidence" value="ECO:0007669"/>
    <property type="project" value="TreeGrafter"/>
</dbReference>
<dbReference type="InterPro" id="IPR000924">
    <property type="entry name" value="Glu/Gln-tRNA-synth"/>
</dbReference>
<comment type="similarity">
    <text evidence="7">Belongs to the class-I aminoacyl-tRNA synthetase family.</text>
</comment>
<sequence>MARVTRFAPSPTGPLHLGHAYAALVAAERGDRFLLRIEDIDTARSKPEWEAAILDDLAWLGLRWETPVMRQSDRLPAYRAALDRLTGLGLTYACTCTRGDIRAALSAPQEGATVMGPDGPVYPGTCRSKGHASGAVRLDMAAAMRRLGTVTFTDSGTSPGPHSFDGPTLCREVGDIVLARKDIGTSYHLAVVVDDAAQGITEVTRGEDLFEATAIHVVLQRLLDLPTPAYHHHRLIRDEAGKRLAKRDDARALANYRAEGLSPQDIRQMIGL</sequence>
<dbReference type="GO" id="GO:0004818">
    <property type="term" value="F:glutamate-tRNA ligase activity"/>
    <property type="evidence" value="ECO:0007669"/>
    <property type="project" value="TreeGrafter"/>
</dbReference>
<evidence type="ECO:0000256" key="2">
    <source>
        <dbReference type="ARBA" id="ARBA00022723"/>
    </source>
</evidence>
<dbReference type="EMBL" id="PZKE01000011">
    <property type="protein sequence ID" value="PTE13839.1"/>
    <property type="molecule type" value="Genomic_DNA"/>
</dbReference>
<evidence type="ECO:0000256" key="4">
    <source>
        <dbReference type="ARBA" id="ARBA00022833"/>
    </source>
</evidence>
<proteinExistence type="inferred from homology"/>
<dbReference type="PRINTS" id="PR00987">
    <property type="entry name" value="TRNASYNTHGLU"/>
</dbReference>
<keyword evidence="10" id="KW-1185">Reference proteome</keyword>
<keyword evidence="6 7" id="KW-0030">Aminoacyl-tRNA synthetase</keyword>
<keyword evidence="2" id="KW-0479">Metal-binding</keyword>
<dbReference type="PANTHER" id="PTHR43311:SF1">
    <property type="entry name" value="GLUTAMYL-Q TRNA(ASP) SYNTHETASE"/>
    <property type="match status" value="1"/>
</dbReference>
<dbReference type="Proteomes" id="UP000241362">
    <property type="component" value="Unassembled WGS sequence"/>
</dbReference>
<evidence type="ECO:0000313" key="9">
    <source>
        <dbReference type="EMBL" id="PTE13839.1"/>
    </source>
</evidence>
<protein>
    <submittedName>
        <fullName evidence="9">tRNA glutamyl-Q(34) synthetase GluQRS</fullName>
    </submittedName>
</protein>
<keyword evidence="4" id="KW-0862">Zinc</keyword>
<evidence type="ECO:0000256" key="1">
    <source>
        <dbReference type="ARBA" id="ARBA00022598"/>
    </source>
</evidence>
<name>A0A2T4J7G1_FUSBL</name>
<accession>A0A2T4J7G1</accession>
<evidence type="ECO:0000313" key="10">
    <source>
        <dbReference type="Proteomes" id="UP000241362"/>
    </source>
</evidence>
<dbReference type="InterPro" id="IPR020058">
    <property type="entry name" value="Glu/Gln-tRNA-synth_Ib_cat-dom"/>
</dbReference>
<feature type="domain" description="Glutamyl/glutaminyl-tRNA synthetase class Ib catalytic" evidence="8">
    <location>
        <begin position="4"/>
        <end position="270"/>
    </location>
</feature>
<dbReference type="GO" id="GO:0006424">
    <property type="term" value="P:glutamyl-tRNA aminoacylation"/>
    <property type="evidence" value="ECO:0007669"/>
    <property type="project" value="TreeGrafter"/>
</dbReference>
<dbReference type="Pfam" id="PF00749">
    <property type="entry name" value="tRNA-synt_1c"/>
    <property type="match status" value="1"/>
</dbReference>
<reference evidence="9 10" key="1">
    <citation type="submission" date="2018-03" db="EMBL/GenBank/DDBJ databases">
        <title>Rhodobacter blasticus.</title>
        <authorList>
            <person name="Meyer T.E."/>
            <person name="Miller S."/>
            <person name="Lodha T."/>
            <person name="Gandham S."/>
            <person name="Chintalapati S."/>
            <person name="Chintalapati V.R."/>
        </authorList>
    </citation>
    <scope>NUCLEOTIDE SEQUENCE [LARGE SCALE GENOMIC DNA]</scope>
    <source>
        <strain evidence="9 10">DSM 2131</strain>
    </source>
</reference>
<keyword evidence="5 7" id="KW-0067">ATP-binding</keyword>
<dbReference type="PROSITE" id="PS00178">
    <property type="entry name" value="AA_TRNA_LIGASE_I"/>
    <property type="match status" value="1"/>
</dbReference>
<comment type="caution">
    <text evidence="9">The sequence shown here is derived from an EMBL/GenBank/DDBJ whole genome shotgun (WGS) entry which is preliminary data.</text>
</comment>
<keyword evidence="7" id="KW-0648">Protein biosynthesis</keyword>
<organism evidence="9 10">
    <name type="scientific">Fuscovulum blasticum DSM 2131</name>
    <dbReference type="NCBI Taxonomy" id="1188250"/>
    <lineage>
        <taxon>Bacteria</taxon>
        <taxon>Pseudomonadati</taxon>
        <taxon>Pseudomonadota</taxon>
        <taxon>Alphaproteobacteria</taxon>
        <taxon>Rhodobacterales</taxon>
        <taxon>Paracoccaceae</taxon>
        <taxon>Pseudogemmobacter</taxon>
    </lineage>
</organism>
<gene>
    <name evidence="9" type="ORF">C5F44_12385</name>
</gene>
<keyword evidence="1 7" id="KW-0436">Ligase</keyword>
<dbReference type="NCBIfam" id="NF004315">
    <property type="entry name" value="PRK05710.1-4"/>
    <property type="match status" value="1"/>
</dbReference>
<evidence type="ECO:0000256" key="7">
    <source>
        <dbReference type="RuleBase" id="RU363037"/>
    </source>
</evidence>